<proteinExistence type="predicted"/>
<evidence type="ECO:0000313" key="3">
    <source>
        <dbReference type="WBParaSite" id="Pan_g22761.t1"/>
    </source>
</evidence>
<sequence>MPGMPPPWKPPMIGEAGKNHSQSGSSSARTSTPSFKKKISKAALPRTQPRNSTTTVSLRRTATKWSAWM</sequence>
<organism evidence="2 3">
    <name type="scientific">Panagrellus redivivus</name>
    <name type="common">Microworm</name>
    <dbReference type="NCBI Taxonomy" id="6233"/>
    <lineage>
        <taxon>Eukaryota</taxon>
        <taxon>Metazoa</taxon>
        <taxon>Ecdysozoa</taxon>
        <taxon>Nematoda</taxon>
        <taxon>Chromadorea</taxon>
        <taxon>Rhabditida</taxon>
        <taxon>Tylenchina</taxon>
        <taxon>Panagrolaimomorpha</taxon>
        <taxon>Panagrolaimoidea</taxon>
        <taxon>Panagrolaimidae</taxon>
        <taxon>Panagrellus</taxon>
    </lineage>
</organism>
<accession>A0A7E4ZX13</accession>
<name>A0A7E4ZX13_PANRE</name>
<reference evidence="2" key="1">
    <citation type="journal article" date="2013" name="Genetics">
        <title>The draft genome and transcriptome of Panagrellus redivivus are shaped by the harsh demands of a free-living lifestyle.</title>
        <authorList>
            <person name="Srinivasan J."/>
            <person name="Dillman A.R."/>
            <person name="Macchietto M.G."/>
            <person name="Heikkinen L."/>
            <person name="Lakso M."/>
            <person name="Fracchia K.M."/>
            <person name="Antoshechkin I."/>
            <person name="Mortazavi A."/>
            <person name="Wong G."/>
            <person name="Sternberg P.W."/>
        </authorList>
    </citation>
    <scope>NUCLEOTIDE SEQUENCE [LARGE SCALE GENOMIC DNA]</scope>
    <source>
        <strain evidence="2">MT8872</strain>
    </source>
</reference>
<dbReference type="AlphaFoldDB" id="A0A7E4ZX13"/>
<feature type="compositionally biased region" description="Pro residues" evidence="1">
    <location>
        <begin position="1"/>
        <end position="10"/>
    </location>
</feature>
<protein>
    <submittedName>
        <fullName evidence="3">RBPJ-interacting and tubulin-associated protein</fullName>
    </submittedName>
</protein>
<dbReference type="Proteomes" id="UP000492821">
    <property type="component" value="Unassembled WGS sequence"/>
</dbReference>
<evidence type="ECO:0000256" key="1">
    <source>
        <dbReference type="SAM" id="MobiDB-lite"/>
    </source>
</evidence>
<feature type="compositionally biased region" description="Polar residues" evidence="1">
    <location>
        <begin position="48"/>
        <end position="69"/>
    </location>
</feature>
<dbReference type="WBParaSite" id="Pan_g22761.t1">
    <property type="protein sequence ID" value="Pan_g22761.t1"/>
    <property type="gene ID" value="Pan_g22761"/>
</dbReference>
<feature type="region of interest" description="Disordered" evidence="1">
    <location>
        <begin position="1"/>
        <end position="69"/>
    </location>
</feature>
<evidence type="ECO:0000313" key="2">
    <source>
        <dbReference type="Proteomes" id="UP000492821"/>
    </source>
</evidence>
<keyword evidence="2" id="KW-1185">Reference proteome</keyword>
<reference evidence="3" key="2">
    <citation type="submission" date="2020-10" db="UniProtKB">
        <authorList>
            <consortium name="WormBaseParasite"/>
        </authorList>
    </citation>
    <scope>IDENTIFICATION</scope>
</reference>
<feature type="compositionally biased region" description="Low complexity" evidence="1">
    <location>
        <begin position="21"/>
        <end position="34"/>
    </location>
</feature>